<feature type="region of interest" description="Disordered" evidence="6">
    <location>
        <begin position="1"/>
        <end position="30"/>
    </location>
</feature>
<feature type="transmembrane region" description="Helical" evidence="7">
    <location>
        <begin position="174"/>
        <end position="193"/>
    </location>
</feature>
<accession>A0A093Y413</accession>
<proteinExistence type="predicted"/>
<reference evidence="8" key="1">
    <citation type="journal article" date="2014" name="PLoS Genet.">
        <title>Signature Gene Expression Reveals Novel Clues to the Molecular Mechanisms of Dimorphic Transition in Penicillium marneffei.</title>
        <authorList>
            <person name="Yang E."/>
            <person name="Wang G."/>
            <person name="Cai J."/>
            <person name="Woo P.C."/>
            <person name="Lau S.K."/>
            <person name="Yuen K.-Y."/>
            <person name="Chow W.-N."/>
            <person name="Lin X."/>
        </authorList>
    </citation>
    <scope>NUCLEOTIDE SEQUENCE [LARGE SCALE GENOMIC DNA]</scope>
    <source>
        <strain evidence="8">PM1</strain>
    </source>
</reference>
<dbReference type="GO" id="GO:0016020">
    <property type="term" value="C:membrane"/>
    <property type="evidence" value="ECO:0007669"/>
    <property type="project" value="UniProtKB-SubCell"/>
</dbReference>
<name>A0A093Y413_TALMA</name>
<evidence type="ECO:0000256" key="2">
    <source>
        <dbReference type="ARBA" id="ARBA00022448"/>
    </source>
</evidence>
<evidence type="ECO:0000256" key="3">
    <source>
        <dbReference type="ARBA" id="ARBA00022692"/>
    </source>
</evidence>
<dbReference type="Gene3D" id="1.20.1740.10">
    <property type="entry name" value="Amino acid/polyamine transporter I"/>
    <property type="match status" value="1"/>
</dbReference>
<dbReference type="Pfam" id="PF13520">
    <property type="entry name" value="AA_permease_2"/>
    <property type="match status" value="1"/>
</dbReference>
<comment type="subcellular location">
    <subcellularLocation>
        <location evidence="1">Membrane</location>
        <topology evidence="1">Multi-pass membrane protein</topology>
    </subcellularLocation>
</comment>
<gene>
    <name evidence="8" type="ORF">GQ26_0031610</name>
</gene>
<dbReference type="PANTHER" id="PTHR45649:SF1">
    <property type="entry name" value="TRANSPORTER, PUTATIVE (EUROFUNG)-RELATED"/>
    <property type="match status" value="1"/>
</dbReference>
<sequence length="500" mass="54372">MEALQMKKQNHNSVSTENGTPRTPRQRDEAQLARLGKREVLKRTFGSMAVLGFSTSILITWEAELTTFLQPLQNGGPAGAVYGFLIVWVGLIATFITVSEMVSMAPTTGGQYHWCSMLAGRSVSKFSSYVTGWLTVVGWQATFATGCYLNGTLVQGLIILTRPEYEPHAWHGTLFYWAIVVFSVAINVIGGSLLPKFEGLILVLHILGFFAIIIPLIYMSNHDNAIEVFGTWVNSGDWPSQGISTLVGLMGAVFAFAGGDAAVHMAEETKNAQKVIPISIMLSLMINGVMGFAMLIATLFCIGNIQDAIESKTGYPFMEIFYQGTNSIAGACVMATIMVIMSICAVTGILATTSRQFCSPIAFNDLTSMSTSGLYLSYMICCILLLYRRCTGGILEMDDYRSRNSAGIQSEVDENIINTAGAKLVWGPFHLKGIPGIVVNVIAIIYMIIAVFFSFWPPTAEVTAATMNYSAVGITGVMLLTVVYYVITARSVYEGPIIEF</sequence>
<keyword evidence="5 7" id="KW-0472">Membrane</keyword>
<keyword evidence="2" id="KW-0813">Transport</keyword>
<feature type="transmembrane region" description="Helical" evidence="7">
    <location>
        <begin position="363"/>
        <end position="387"/>
    </location>
</feature>
<dbReference type="eggNOG" id="KOG1289">
    <property type="taxonomic scope" value="Eukaryota"/>
</dbReference>
<feature type="transmembrane region" description="Helical" evidence="7">
    <location>
        <begin position="238"/>
        <end position="263"/>
    </location>
</feature>
<feature type="transmembrane region" description="Helical" evidence="7">
    <location>
        <begin position="434"/>
        <end position="456"/>
    </location>
</feature>
<feature type="transmembrane region" description="Helical" evidence="7">
    <location>
        <begin position="325"/>
        <end position="351"/>
    </location>
</feature>
<feature type="transmembrane region" description="Helical" evidence="7">
    <location>
        <begin position="200"/>
        <end position="218"/>
    </location>
</feature>
<keyword evidence="3 7" id="KW-0812">Transmembrane</keyword>
<dbReference type="HOGENOM" id="CLU_004495_6_1_1"/>
<feature type="transmembrane region" description="Helical" evidence="7">
    <location>
        <begin position="44"/>
        <end position="61"/>
    </location>
</feature>
<dbReference type="GO" id="GO:0022857">
    <property type="term" value="F:transmembrane transporter activity"/>
    <property type="evidence" value="ECO:0007669"/>
    <property type="project" value="InterPro"/>
</dbReference>
<evidence type="ECO:0000256" key="1">
    <source>
        <dbReference type="ARBA" id="ARBA00004141"/>
    </source>
</evidence>
<evidence type="ECO:0000256" key="7">
    <source>
        <dbReference type="SAM" id="Phobius"/>
    </source>
</evidence>
<feature type="transmembrane region" description="Helical" evidence="7">
    <location>
        <begin position="468"/>
        <end position="487"/>
    </location>
</feature>
<dbReference type="EMBL" id="JPOX01000003">
    <property type="protein sequence ID" value="KFX52238.1"/>
    <property type="molecule type" value="Genomic_DNA"/>
</dbReference>
<feature type="transmembrane region" description="Helical" evidence="7">
    <location>
        <begin position="126"/>
        <end position="154"/>
    </location>
</feature>
<dbReference type="PANTHER" id="PTHR45649">
    <property type="entry name" value="AMINO-ACID PERMEASE BAT1"/>
    <property type="match status" value="1"/>
</dbReference>
<keyword evidence="4 7" id="KW-1133">Transmembrane helix</keyword>
<feature type="transmembrane region" description="Helical" evidence="7">
    <location>
        <begin position="81"/>
        <end position="105"/>
    </location>
</feature>
<feature type="transmembrane region" description="Helical" evidence="7">
    <location>
        <begin position="275"/>
        <end position="305"/>
    </location>
</feature>
<feature type="compositionally biased region" description="Polar residues" evidence="6">
    <location>
        <begin position="11"/>
        <end position="23"/>
    </location>
</feature>
<evidence type="ECO:0000313" key="8">
    <source>
        <dbReference type="EMBL" id="KFX52238.1"/>
    </source>
</evidence>
<comment type="caution">
    <text evidence="8">The sequence shown here is derived from an EMBL/GenBank/DDBJ whole genome shotgun (WGS) entry which is preliminary data.</text>
</comment>
<evidence type="ECO:0000256" key="5">
    <source>
        <dbReference type="ARBA" id="ARBA00023136"/>
    </source>
</evidence>
<organism evidence="8">
    <name type="scientific">Talaromyces marneffei PM1</name>
    <dbReference type="NCBI Taxonomy" id="1077442"/>
    <lineage>
        <taxon>Eukaryota</taxon>
        <taxon>Fungi</taxon>
        <taxon>Dikarya</taxon>
        <taxon>Ascomycota</taxon>
        <taxon>Pezizomycotina</taxon>
        <taxon>Eurotiomycetes</taxon>
        <taxon>Eurotiomycetidae</taxon>
        <taxon>Eurotiales</taxon>
        <taxon>Trichocomaceae</taxon>
        <taxon>Talaromyces</taxon>
        <taxon>Talaromyces sect. Talaromyces</taxon>
    </lineage>
</organism>
<dbReference type="AlphaFoldDB" id="A0A093Y413"/>
<dbReference type="InterPro" id="IPR002293">
    <property type="entry name" value="AA/rel_permease1"/>
</dbReference>
<evidence type="ECO:0000256" key="4">
    <source>
        <dbReference type="ARBA" id="ARBA00022989"/>
    </source>
</evidence>
<protein>
    <submittedName>
        <fullName evidence="8">Choline transport protein</fullName>
    </submittedName>
</protein>
<evidence type="ECO:0000256" key="6">
    <source>
        <dbReference type="SAM" id="MobiDB-lite"/>
    </source>
</evidence>